<keyword evidence="3" id="KW-1185">Reference proteome</keyword>
<gene>
    <name evidence="2" type="ORF">ACFFV7_52820</name>
</gene>
<accession>A0ABV5IZI2</accession>
<name>A0ABV5IZI2_9ACTN</name>
<evidence type="ECO:0000313" key="2">
    <source>
        <dbReference type="EMBL" id="MFB9209953.1"/>
    </source>
</evidence>
<dbReference type="RefSeq" id="WP_189651476.1">
    <property type="nucleotide sequence ID" value="NZ_BMRC01000020.1"/>
</dbReference>
<reference evidence="2 3" key="1">
    <citation type="submission" date="2024-09" db="EMBL/GenBank/DDBJ databases">
        <authorList>
            <person name="Sun Q."/>
            <person name="Mori K."/>
        </authorList>
    </citation>
    <scope>NUCLEOTIDE SEQUENCE [LARGE SCALE GENOMIC DNA]</scope>
    <source>
        <strain evidence="2 3">CCM 3426</strain>
    </source>
</reference>
<comment type="caution">
    <text evidence="2">The sequence shown here is derived from an EMBL/GenBank/DDBJ whole genome shotgun (WGS) entry which is preliminary data.</text>
</comment>
<sequence length="48" mass="5192">MQVRQDVRRAAGAARVQGGRDHRTGEGELGAVAGPETGYLRIIEWKAT</sequence>
<evidence type="ECO:0000313" key="3">
    <source>
        <dbReference type="Proteomes" id="UP001589647"/>
    </source>
</evidence>
<dbReference type="Proteomes" id="UP001589647">
    <property type="component" value="Unassembled WGS sequence"/>
</dbReference>
<protein>
    <submittedName>
        <fullName evidence="2">Uncharacterized protein</fullName>
    </submittedName>
</protein>
<evidence type="ECO:0000256" key="1">
    <source>
        <dbReference type="SAM" id="MobiDB-lite"/>
    </source>
</evidence>
<feature type="region of interest" description="Disordered" evidence="1">
    <location>
        <begin position="1"/>
        <end position="31"/>
    </location>
</feature>
<dbReference type="EMBL" id="JBHMEI010000109">
    <property type="protein sequence ID" value="MFB9209953.1"/>
    <property type="molecule type" value="Genomic_DNA"/>
</dbReference>
<organism evidence="2 3">
    <name type="scientific">Nonomuraea spiralis</name>
    <dbReference type="NCBI Taxonomy" id="46182"/>
    <lineage>
        <taxon>Bacteria</taxon>
        <taxon>Bacillati</taxon>
        <taxon>Actinomycetota</taxon>
        <taxon>Actinomycetes</taxon>
        <taxon>Streptosporangiales</taxon>
        <taxon>Streptosporangiaceae</taxon>
        <taxon>Nonomuraea</taxon>
    </lineage>
</organism>
<proteinExistence type="predicted"/>